<keyword evidence="3" id="KW-1185">Reference proteome</keyword>
<protein>
    <submittedName>
        <fullName evidence="2">Uncharacterized protein</fullName>
    </submittedName>
</protein>
<dbReference type="EMBL" id="MU007045">
    <property type="protein sequence ID" value="KAF2429681.1"/>
    <property type="molecule type" value="Genomic_DNA"/>
</dbReference>
<proteinExistence type="predicted"/>
<reference evidence="2" key="1">
    <citation type="journal article" date="2020" name="Stud. Mycol.">
        <title>101 Dothideomycetes genomes: a test case for predicting lifestyles and emergence of pathogens.</title>
        <authorList>
            <person name="Haridas S."/>
            <person name="Albert R."/>
            <person name="Binder M."/>
            <person name="Bloem J."/>
            <person name="Labutti K."/>
            <person name="Salamov A."/>
            <person name="Andreopoulos B."/>
            <person name="Baker S."/>
            <person name="Barry K."/>
            <person name="Bills G."/>
            <person name="Bluhm B."/>
            <person name="Cannon C."/>
            <person name="Castanera R."/>
            <person name="Culley D."/>
            <person name="Daum C."/>
            <person name="Ezra D."/>
            <person name="Gonzalez J."/>
            <person name="Henrissat B."/>
            <person name="Kuo A."/>
            <person name="Liang C."/>
            <person name="Lipzen A."/>
            <person name="Lutzoni F."/>
            <person name="Magnuson J."/>
            <person name="Mondo S."/>
            <person name="Nolan M."/>
            <person name="Ohm R."/>
            <person name="Pangilinan J."/>
            <person name="Park H.-J."/>
            <person name="Ramirez L."/>
            <person name="Alfaro M."/>
            <person name="Sun H."/>
            <person name="Tritt A."/>
            <person name="Yoshinaga Y."/>
            <person name="Zwiers L.-H."/>
            <person name="Turgeon B."/>
            <person name="Goodwin S."/>
            <person name="Spatafora J."/>
            <person name="Crous P."/>
            <person name="Grigoriev I."/>
        </authorList>
    </citation>
    <scope>NUCLEOTIDE SEQUENCE</scope>
    <source>
        <strain evidence="2">CBS 130266</strain>
    </source>
</reference>
<evidence type="ECO:0000313" key="2">
    <source>
        <dbReference type="EMBL" id="KAF2429681.1"/>
    </source>
</evidence>
<gene>
    <name evidence="2" type="ORF">EJ08DRAFT_734838</name>
</gene>
<dbReference type="Proteomes" id="UP000800235">
    <property type="component" value="Unassembled WGS sequence"/>
</dbReference>
<keyword evidence="1" id="KW-0472">Membrane</keyword>
<sequence>MTMGTGPPPGVFFGCNAVPGTFFHPVNNSTTKPSYSAWTPGQTVQISWAGSESMNESYGLKLVPIDEGYGYGEPITVFDNLHLSPTEAKYDEVCNGATGRRVKFSIPYNWTIPTPSASDRLWYRLYMTAAFSGNDSSSFHSNSSLIRLGEKDATPLLADIEMSSGKFTGGSLTGVVIFGVLFAVTNAIVLLLATQNIFQRVRSTRSGIHSKVDGLEKPERLLETEDGYTQVDSCDPSTR</sequence>
<accession>A0A9P4TXW8</accession>
<feature type="transmembrane region" description="Helical" evidence="1">
    <location>
        <begin position="172"/>
        <end position="193"/>
    </location>
</feature>
<evidence type="ECO:0000256" key="1">
    <source>
        <dbReference type="SAM" id="Phobius"/>
    </source>
</evidence>
<name>A0A9P4TXW8_9PEZI</name>
<keyword evidence="1" id="KW-0812">Transmembrane</keyword>
<organism evidence="2 3">
    <name type="scientific">Tothia fuscella</name>
    <dbReference type="NCBI Taxonomy" id="1048955"/>
    <lineage>
        <taxon>Eukaryota</taxon>
        <taxon>Fungi</taxon>
        <taxon>Dikarya</taxon>
        <taxon>Ascomycota</taxon>
        <taxon>Pezizomycotina</taxon>
        <taxon>Dothideomycetes</taxon>
        <taxon>Pleosporomycetidae</taxon>
        <taxon>Venturiales</taxon>
        <taxon>Cylindrosympodiaceae</taxon>
        <taxon>Tothia</taxon>
    </lineage>
</organism>
<dbReference type="AlphaFoldDB" id="A0A9P4TXW8"/>
<keyword evidence="1" id="KW-1133">Transmembrane helix</keyword>
<evidence type="ECO:0000313" key="3">
    <source>
        <dbReference type="Proteomes" id="UP000800235"/>
    </source>
</evidence>
<comment type="caution">
    <text evidence="2">The sequence shown here is derived from an EMBL/GenBank/DDBJ whole genome shotgun (WGS) entry which is preliminary data.</text>
</comment>